<feature type="compositionally biased region" description="Basic residues" evidence="1">
    <location>
        <begin position="149"/>
        <end position="158"/>
    </location>
</feature>
<sequence length="158" mass="17223">MTAAPRKALRGSGHMVRLQGMPHLDEAAAVRMRPDFVLYGPNGAPRAVADAKHRAERRSGYPADLYRTPAYRTALGPDEGHLTYTKGNAPHAAHRVRHAGVLIHQHALDLDQEPAKAARRRPGGRTADEERLTRPGCASGATTAASTRRSGRRTRSPW</sequence>
<name>A0ABN1NV32_9ACTN</name>
<feature type="region of interest" description="Disordered" evidence="1">
    <location>
        <begin position="107"/>
        <end position="158"/>
    </location>
</feature>
<organism evidence="2 3">
    <name type="scientific">Streptomyces thermoalcalitolerans</name>
    <dbReference type="NCBI Taxonomy" id="65605"/>
    <lineage>
        <taxon>Bacteria</taxon>
        <taxon>Bacillati</taxon>
        <taxon>Actinomycetota</taxon>
        <taxon>Actinomycetes</taxon>
        <taxon>Kitasatosporales</taxon>
        <taxon>Streptomycetaceae</taxon>
        <taxon>Streptomyces</taxon>
    </lineage>
</organism>
<reference evidence="2 3" key="1">
    <citation type="journal article" date="2019" name="Int. J. Syst. Evol. Microbiol.">
        <title>The Global Catalogue of Microorganisms (GCM) 10K type strain sequencing project: providing services to taxonomists for standard genome sequencing and annotation.</title>
        <authorList>
            <consortium name="The Broad Institute Genomics Platform"/>
            <consortium name="The Broad Institute Genome Sequencing Center for Infectious Disease"/>
            <person name="Wu L."/>
            <person name="Ma J."/>
        </authorList>
    </citation>
    <scope>NUCLEOTIDE SEQUENCE [LARGE SCALE GENOMIC DNA]</scope>
    <source>
        <strain evidence="2 3">JCM 10673</strain>
    </source>
</reference>
<feature type="compositionally biased region" description="Basic and acidic residues" evidence="1">
    <location>
        <begin position="107"/>
        <end position="116"/>
    </location>
</feature>
<proteinExistence type="predicted"/>
<dbReference type="EMBL" id="BAAAHG010000027">
    <property type="protein sequence ID" value="GAA0917179.1"/>
    <property type="molecule type" value="Genomic_DNA"/>
</dbReference>
<accession>A0ABN1NV32</accession>
<dbReference type="Proteomes" id="UP001501005">
    <property type="component" value="Unassembled WGS sequence"/>
</dbReference>
<evidence type="ECO:0000256" key="1">
    <source>
        <dbReference type="SAM" id="MobiDB-lite"/>
    </source>
</evidence>
<protein>
    <submittedName>
        <fullName evidence="2">Uncharacterized protein</fullName>
    </submittedName>
</protein>
<comment type="caution">
    <text evidence="2">The sequence shown here is derived from an EMBL/GenBank/DDBJ whole genome shotgun (WGS) entry which is preliminary data.</text>
</comment>
<evidence type="ECO:0000313" key="2">
    <source>
        <dbReference type="EMBL" id="GAA0917179.1"/>
    </source>
</evidence>
<gene>
    <name evidence="2" type="ORF">GCM10009549_33890</name>
</gene>
<evidence type="ECO:0000313" key="3">
    <source>
        <dbReference type="Proteomes" id="UP001501005"/>
    </source>
</evidence>
<feature type="compositionally biased region" description="Low complexity" evidence="1">
    <location>
        <begin position="138"/>
        <end position="148"/>
    </location>
</feature>
<keyword evidence="3" id="KW-1185">Reference proteome</keyword>